<keyword evidence="2" id="KW-1185">Reference proteome</keyword>
<accession>A0ACC2UXR3</accession>
<comment type="caution">
    <text evidence="1">The sequence shown here is derived from an EMBL/GenBank/DDBJ whole genome shotgun (WGS) entry which is preliminary data.</text>
</comment>
<gene>
    <name evidence="1" type="ORF">QFC21_007067</name>
</gene>
<reference evidence="1" key="1">
    <citation type="submission" date="2023-04" db="EMBL/GenBank/DDBJ databases">
        <title>Draft Genome sequencing of Naganishia species isolated from polar environments using Oxford Nanopore Technology.</title>
        <authorList>
            <person name="Leo P."/>
            <person name="Venkateswaran K."/>
        </authorList>
    </citation>
    <scope>NUCLEOTIDE SEQUENCE</scope>
    <source>
        <strain evidence="1">MNA-CCFEE 5423</strain>
    </source>
</reference>
<protein>
    <submittedName>
        <fullName evidence="1">Uncharacterized protein</fullName>
    </submittedName>
</protein>
<evidence type="ECO:0000313" key="2">
    <source>
        <dbReference type="Proteomes" id="UP001227268"/>
    </source>
</evidence>
<dbReference type="EMBL" id="JASBWT010000045">
    <property type="protein sequence ID" value="KAJ9091869.1"/>
    <property type="molecule type" value="Genomic_DNA"/>
</dbReference>
<organism evidence="1 2">
    <name type="scientific">Naganishia friedmannii</name>
    <dbReference type="NCBI Taxonomy" id="89922"/>
    <lineage>
        <taxon>Eukaryota</taxon>
        <taxon>Fungi</taxon>
        <taxon>Dikarya</taxon>
        <taxon>Basidiomycota</taxon>
        <taxon>Agaricomycotina</taxon>
        <taxon>Tremellomycetes</taxon>
        <taxon>Filobasidiales</taxon>
        <taxon>Filobasidiaceae</taxon>
        <taxon>Naganishia</taxon>
    </lineage>
</organism>
<name>A0ACC2UXR3_9TREE</name>
<evidence type="ECO:0000313" key="1">
    <source>
        <dbReference type="EMBL" id="KAJ9091869.1"/>
    </source>
</evidence>
<proteinExistence type="predicted"/>
<dbReference type="Proteomes" id="UP001227268">
    <property type="component" value="Unassembled WGS sequence"/>
</dbReference>
<sequence>MSTQVSPDLEFSFLMNDGDSSFSIAPSTPRMSETKGSPILHAAVIGTEARAEFFTKNFKLFWERMFTVGLEVLNVFTVTSLLRLMFARLRIRSGGEQLVWTLHQWILHERADPEQMESFNELLVLNDEQYSDEIRDLVQQAHDVYQSVRWMNSSLATTLQEWLVAKRCQAFKSWSDMSFDRSAALSGLRHPHP</sequence>